<dbReference type="GO" id="GO:0008374">
    <property type="term" value="F:O-acyltransferase activity"/>
    <property type="evidence" value="ECO:0007669"/>
    <property type="project" value="InterPro"/>
</dbReference>
<organism evidence="3 4">
    <name type="scientific">Salmonirosea aquatica</name>
    <dbReference type="NCBI Taxonomy" id="2654236"/>
    <lineage>
        <taxon>Bacteria</taxon>
        <taxon>Pseudomonadati</taxon>
        <taxon>Bacteroidota</taxon>
        <taxon>Cytophagia</taxon>
        <taxon>Cytophagales</taxon>
        <taxon>Spirosomataceae</taxon>
        <taxon>Salmonirosea</taxon>
    </lineage>
</organism>
<dbReference type="Pfam" id="PF02450">
    <property type="entry name" value="LCAT"/>
    <property type="match status" value="1"/>
</dbReference>
<dbReference type="GO" id="GO:0006629">
    <property type="term" value="P:lipid metabolic process"/>
    <property type="evidence" value="ECO:0007669"/>
    <property type="project" value="InterPro"/>
</dbReference>
<sequence length="1782" mass="198085">MTTLKIRIPGTTTSNHPDDDTDELTIEKTIVITPATRSDLSTHTEAELDETKIVEFTYDDGTVWIGNYQTIDEIFPGTSEKLRSLENDESGVLDIPAELVGSEQTRGLGTIVLKVVKLFTKKKVLSPLVKDLAAKLEQKHLTHGTGLFRLSPTFEFTKPTFGPEGEYLLFLHGTATSTEGSFGDLKGTTAWNFIHQTYENQVLAFEHESLTASPLQNVLDLVKELPSKANLTLVSQSRGGLVGDILNRYFGNEAATPGFSASDKNYLRKQDRQKDLDLIEKIENVVASKNIIISKYIRVACPSSGSTLASRRLNIYLNVIFNIVGLATGGAANPVYTAFKDLLAGLVDSKDDPSVLPGLEVQNPRSPFNQMLNNVQPETLISTPLIILAGDAKASLRWQGLKVILSNLFFWSDNDFVVDTQSMYNGARRAQDRAQYFFDTSTDVSHFNYFKNERTRNALLLALKNTDNTLIPGFTRLQARNFTEAEIRNIESIIPGGSIFQDTVSGKKPIVVLLPGIMGSTLTVREKLVWINFLGFTTGQLTHLRNSEDNNPNVKATGLVGSSYRKLVDYFKQDYDVITFPFDWRSSLVAGAATFNRRIEQLLEWGQPIKIIAHSMGGVLVRDFMVYHEGTWNKLKASKDFRLVFLGAPLGGAFRIPYVLFGLDSLIRKLDFLDFTHTQKELLEVFSRFPGILNLLPLTTDADNDFAQSSTWDKMRKAFNDDQWPVPDQKVLDEFGAYRDKILAKAATLDYGPAAYIAGQTGRRDQTISGYRIVKKGKDNGEVLEFLATKEGDGSVTWASGIPRALLAQNSVYYSRTTHGELANEPELFGAMTDLLESGSTAKLSRVRPAIRGLDTEFKAKDTFDFDFSPEGVERTLLGLEADSSFTVGDIPISVSVSNGDLKYAQYPVMVGHFENDGIQSAEKAIDWHLNGELSRRERLGLYSGAIGASEMVDAGKNKIFKGAIIVGLGQHGQLTEYRLTITIERGISKYLANLNSQAPQDSDLNQKSKPNGISSLFISSGFGGLKIESSIRAIIQGVQNANAKIRQVYSSPKTIETIEFVELYKDRALAGMKSLCSIESAKDRSLNIFKNTNKIKKLSGWRERLPVDDTAEWWTRITVVRAQDESPHHRIKFTISTDAARSEEREISTIDATLSVMLDGLSTQDQWSPELAKTIFELMIPNDFKDQVKRQNNINWILDPYTAGFPWELLQDSVANARPLSVNAGMIRQLSTPNFRINPNPVTEETAIVIGDPNLNNPNKQLKAALLEGEKVTEMLQIQGFTVSSLLSKKATEILMGLFSKNYKIVHLAGHGIFNSDPNQPTGMLIGENAYLTPAHIDQMSGVPELVFVNCCFLGDMDAATEELTSHRTRLAANLGTQLIINGVKAVVVAGWAVNDTAALDFAERFYQAMFEGNTFGEATKKARRAIYEAHGTRNNTWGAYQCYGDPYYQLAQSVSKPREVYSFIIPEEAEIELSNLLNKVESGGHDAEAILNTTDAIDKALVKASIQSTRIIELQALLYCALDKYELATVKFEQLWKAEKATFAFSTTEQYCNLQIKHFVKKMQKDREQGTLDPESEKSATDLIKDAIGKLESLRSFGETAERLNLIGSAYKRLAMVSTDQAKKNAYECSASFYRLAFRAGTDSSQYYSLTNRVFIENALVVAGTAKWGVSPLSKKETLAELDGELKEVQKNSDQEKDYGDWIAEGTLLLCQLMLKSKSVAYITLLEKYKEGWQTGSPGQNQSQMEQLDFLKDVLEMGGDKAKDLLEIVIRLRLDLQALM</sequence>
<dbReference type="SUPFAM" id="SSF53474">
    <property type="entry name" value="alpha/beta-Hydrolases"/>
    <property type="match status" value="1"/>
</dbReference>
<proteinExistence type="predicted"/>
<dbReference type="InterPro" id="IPR046880">
    <property type="entry name" value="TPR-S"/>
</dbReference>
<name>A0A7C9FC73_9BACT</name>
<dbReference type="InterPro" id="IPR003386">
    <property type="entry name" value="LACT/PDAT_acylTrfase"/>
</dbReference>
<dbReference type="Pfam" id="PF24096">
    <property type="entry name" value="DUF7379"/>
    <property type="match status" value="1"/>
</dbReference>
<comment type="caution">
    <text evidence="3">The sequence shown here is derived from an EMBL/GenBank/DDBJ whole genome shotgun (WGS) entry which is preliminary data.</text>
</comment>
<evidence type="ECO:0000313" key="4">
    <source>
        <dbReference type="Proteomes" id="UP000479293"/>
    </source>
</evidence>
<reference evidence="3 4" key="1">
    <citation type="submission" date="2019-10" db="EMBL/GenBank/DDBJ databases">
        <title>Draft Genome Sequence of Cytophagaceae sp. SJW1-29.</title>
        <authorList>
            <person name="Choi A."/>
        </authorList>
    </citation>
    <scope>NUCLEOTIDE SEQUENCE [LARGE SCALE GENOMIC DNA]</scope>
    <source>
        <strain evidence="3 4">SJW1-29</strain>
    </source>
</reference>
<dbReference type="EMBL" id="WHLY01000002">
    <property type="protein sequence ID" value="MPR33367.1"/>
    <property type="molecule type" value="Genomic_DNA"/>
</dbReference>
<evidence type="ECO:0000259" key="2">
    <source>
        <dbReference type="Pfam" id="PF24096"/>
    </source>
</evidence>
<dbReference type="Pfam" id="PF12770">
    <property type="entry name" value="CHAT"/>
    <property type="match status" value="1"/>
</dbReference>
<dbReference type="Pfam" id="PF20308">
    <property type="entry name" value="TPR-S"/>
    <property type="match status" value="1"/>
</dbReference>
<dbReference type="PANTHER" id="PTHR11440">
    <property type="entry name" value="LECITHIN-CHOLESTEROL ACYLTRANSFERASE-RELATED"/>
    <property type="match status" value="1"/>
</dbReference>
<dbReference type="InterPro" id="IPR024983">
    <property type="entry name" value="CHAT_dom"/>
</dbReference>
<dbReference type="Proteomes" id="UP000479293">
    <property type="component" value="Unassembled WGS sequence"/>
</dbReference>
<protein>
    <submittedName>
        <fullName evidence="3">CHAT domain-containing protein</fullName>
    </submittedName>
</protein>
<dbReference type="InterPro" id="IPR055803">
    <property type="entry name" value="DUF7379"/>
</dbReference>
<dbReference type="Gene3D" id="3.40.50.1460">
    <property type="match status" value="1"/>
</dbReference>
<evidence type="ECO:0000259" key="1">
    <source>
        <dbReference type="Pfam" id="PF12770"/>
    </source>
</evidence>
<feature type="domain" description="CHAT" evidence="1">
    <location>
        <begin position="1171"/>
        <end position="1447"/>
    </location>
</feature>
<keyword evidence="4" id="KW-1185">Reference proteome</keyword>
<dbReference type="Gene3D" id="3.40.50.1820">
    <property type="entry name" value="alpha/beta hydrolase"/>
    <property type="match status" value="1"/>
</dbReference>
<accession>A0A7C9FC73</accession>
<feature type="domain" description="DUF7379" evidence="2">
    <location>
        <begin position="168"/>
        <end position="248"/>
    </location>
</feature>
<gene>
    <name evidence="3" type="ORF">GBK04_08335</name>
</gene>
<dbReference type="InterPro" id="IPR029058">
    <property type="entry name" value="AB_hydrolase_fold"/>
</dbReference>
<evidence type="ECO:0000313" key="3">
    <source>
        <dbReference type="EMBL" id="MPR33367.1"/>
    </source>
</evidence>
<dbReference type="RefSeq" id="WP_152758555.1">
    <property type="nucleotide sequence ID" value="NZ_WHLY01000002.1"/>
</dbReference>